<reference evidence="2 3" key="1">
    <citation type="submission" date="2016-11" db="EMBL/GenBank/DDBJ databases">
        <authorList>
            <person name="Jaros S."/>
            <person name="Januszkiewicz K."/>
            <person name="Wedrychowicz H."/>
        </authorList>
    </citation>
    <scope>NUCLEOTIDE SEQUENCE [LARGE SCALE GENOMIC DNA]</scope>
    <source>
        <strain evidence="2 3">DSM 46144</strain>
    </source>
</reference>
<dbReference type="PANTHER" id="PTHR39515:SF2">
    <property type="entry name" value="HTH-TYPE TRANSCRIPTIONAL REGULATOR RV0880"/>
    <property type="match status" value="1"/>
</dbReference>
<dbReference type="SMART" id="SM00347">
    <property type="entry name" value="HTH_MARR"/>
    <property type="match status" value="1"/>
</dbReference>
<name>A0A1M7R3J4_9ACTN</name>
<dbReference type="GO" id="GO:0003677">
    <property type="term" value="F:DNA binding"/>
    <property type="evidence" value="ECO:0007669"/>
    <property type="project" value="UniProtKB-KW"/>
</dbReference>
<dbReference type="SUPFAM" id="SSF46785">
    <property type="entry name" value="Winged helix' DNA-binding domain"/>
    <property type="match status" value="1"/>
</dbReference>
<dbReference type="PANTHER" id="PTHR39515">
    <property type="entry name" value="CONSERVED PROTEIN"/>
    <property type="match status" value="1"/>
</dbReference>
<dbReference type="Proteomes" id="UP000184440">
    <property type="component" value="Unassembled WGS sequence"/>
</dbReference>
<evidence type="ECO:0000259" key="1">
    <source>
        <dbReference type="PROSITE" id="PS50995"/>
    </source>
</evidence>
<proteinExistence type="predicted"/>
<gene>
    <name evidence="2" type="ORF">SAMN05443668_106307</name>
</gene>
<dbReference type="GO" id="GO:0003700">
    <property type="term" value="F:DNA-binding transcription factor activity"/>
    <property type="evidence" value="ECO:0007669"/>
    <property type="project" value="InterPro"/>
</dbReference>
<protein>
    <submittedName>
        <fullName evidence="2">DNA-binding transcriptional regulator, MarR family</fullName>
    </submittedName>
</protein>
<feature type="domain" description="HTH marR-type" evidence="1">
    <location>
        <begin position="1"/>
        <end position="133"/>
    </location>
</feature>
<dbReference type="AlphaFoldDB" id="A0A1M7R3J4"/>
<dbReference type="InterPro" id="IPR000835">
    <property type="entry name" value="HTH_MarR-typ"/>
</dbReference>
<dbReference type="PROSITE" id="PS50995">
    <property type="entry name" value="HTH_MARR_2"/>
    <property type="match status" value="1"/>
</dbReference>
<dbReference type="InterPro" id="IPR036390">
    <property type="entry name" value="WH_DNA-bd_sf"/>
</dbReference>
<dbReference type="InterPro" id="IPR052526">
    <property type="entry name" value="HTH-type_Bedaq_tolerance"/>
</dbReference>
<dbReference type="Gene3D" id="1.10.287.100">
    <property type="match status" value="1"/>
</dbReference>
<evidence type="ECO:0000313" key="3">
    <source>
        <dbReference type="Proteomes" id="UP000184440"/>
    </source>
</evidence>
<dbReference type="RefSeq" id="WP_073259658.1">
    <property type="nucleotide sequence ID" value="NZ_FRCS01000006.1"/>
</dbReference>
<dbReference type="OrthoDB" id="3215377at2"/>
<evidence type="ECO:0000313" key="2">
    <source>
        <dbReference type="EMBL" id="SHN39541.1"/>
    </source>
</evidence>
<keyword evidence="3" id="KW-1185">Reference proteome</keyword>
<keyword evidence="2" id="KW-0238">DNA-binding</keyword>
<accession>A0A1M7R3J4</accession>
<organism evidence="2 3">
    <name type="scientific">Cryptosporangium aurantiacum</name>
    <dbReference type="NCBI Taxonomy" id="134849"/>
    <lineage>
        <taxon>Bacteria</taxon>
        <taxon>Bacillati</taxon>
        <taxon>Actinomycetota</taxon>
        <taxon>Actinomycetes</taxon>
        <taxon>Cryptosporangiales</taxon>
        <taxon>Cryptosporangiaceae</taxon>
        <taxon>Cryptosporangium</taxon>
    </lineage>
</organism>
<dbReference type="STRING" id="134849.SAMN05443668_106307"/>
<dbReference type="Pfam" id="PF12802">
    <property type="entry name" value="MarR_2"/>
    <property type="match status" value="1"/>
</dbReference>
<dbReference type="Gene3D" id="1.10.10.10">
    <property type="entry name" value="Winged helix-like DNA-binding domain superfamily/Winged helix DNA-binding domain"/>
    <property type="match status" value="1"/>
</dbReference>
<dbReference type="InterPro" id="IPR036388">
    <property type="entry name" value="WH-like_DNA-bd_sf"/>
</dbReference>
<sequence>MDPRVDQLRHDLALFARGIRGHREGHQLTASQLQVLGLLDAYGPLNARDLAARERVAPQSMAKTVKSLEAASLVTRCLDPADARAFLIEITDEGRTTLVNDRVVRNRWLEAALAERCTEAEREVLYIAGRLLRSLSESPVRADARAEADTRG</sequence>
<dbReference type="EMBL" id="FRCS01000006">
    <property type="protein sequence ID" value="SHN39541.1"/>
    <property type="molecule type" value="Genomic_DNA"/>
</dbReference>